<evidence type="ECO:0000256" key="2">
    <source>
        <dbReference type="SAM" id="MobiDB-lite"/>
    </source>
</evidence>
<reference evidence="3 4" key="1">
    <citation type="submission" date="2010-05" db="EMBL/GenBank/DDBJ databases">
        <title>The Genome Sequence of Thecamonas trahens ATCC 50062.</title>
        <authorList>
            <consortium name="The Broad Institute Genome Sequencing Platform"/>
            <person name="Russ C."/>
            <person name="Cuomo C."/>
            <person name="Shea T."/>
            <person name="Young S.K."/>
            <person name="Zeng Q."/>
            <person name="Koehrsen M."/>
            <person name="Haas B."/>
            <person name="Borodovsky M."/>
            <person name="Guigo R."/>
            <person name="Alvarado L."/>
            <person name="Berlin A."/>
            <person name="Bochicchio J."/>
            <person name="Borenstein D."/>
            <person name="Chapman S."/>
            <person name="Chen Z."/>
            <person name="Freedman E."/>
            <person name="Gellesch M."/>
            <person name="Goldberg J."/>
            <person name="Griggs A."/>
            <person name="Gujja S."/>
            <person name="Heilman E."/>
            <person name="Heiman D."/>
            <person name="Hepburn T."/>
            <person name="Howarth C."/>
            <person name="Jen D."/>
            <person name="Larson L."/>
            <person name="Mehta T."/>
            <person name="Park D."/>
            <person name="Pearson M."/>
            <person name="Roberts A."/>
            <person name="Saif S."/>
            <person name="Shenoy N."/>
            <person name="Sisk P."/>
            <person name="Stolte C."/>
            <person name="Sykes S."/>
            <person name="Thomson T."/>
            <person name="Walk T."/>
            <person name="White J."/>
            <person name="Yandava C."/>
            <person name="Burger G."/>
            <person name="Gray M.W."/>
            <person name="Holland P.W.H."/>
            <person name="King N."/>
            <person name="Lang F.B.F."/>
            <person name="Roger A.J."/>
            <person name="Ruiz-Trillo I."/>
            <person name="Lander E."/>
            <person name="Nusbaum C."/>
        </authorList>
    </citation>
    <scope>NUCLEOTIDE SEQUENCE [LARGE SCALE GENOMIC DNA]</scope>
    <source>
        <strain evidence="3 4">ATCC 50062</strain>
    </source>
</reference>
<feature type="coiled-coil region" evidence="1">
    <location>
        <begin position="913"/>
        <end position="982"/>
    </location>
</feature>
<dbReference type="EMBL" id="GL349471">
    <property type="protein sequence ID" value="KNC51939.1"/>
    <property type="molecule type" value="Genomic_DNA"/>
</dbReference>
<keyword evidence="4" id="KW-1185">Reference proteome</keyword>
<dbReference type="Pfam" id="PF12796">
    <property type="entry name" value="Ank_2"/>
    <property type="match status" value="2"/>
</dbReference>
<feature type="coiled-coil region" evidence="1">
    <location>
        <begin position="740"/>
        <end position="774"/>
    </location>
</feature>
<dbReference type="SMART" id="SM00248">
    <property type="entry name" value="ANK"/>
    <property type="match status" value="7"/>
</dbReference>
<dbReference type="eggNOG" id="KOG0502">
    <property type="taxonomic scope" value="Eukaryota"/>
</dbReference>
<feature type="coiled-coil region" evidence="1">
    <location>
        <begin position="1771"/>
        <end position="1798"/>
    </location>
</feature>
<evidence type="ECO:0000256" key="1">
    <source>
        <dbReference type="SAM" id="Coils"/>
    </source>
</evidence>
<feature type="coiled-coil region" evidence="1">
    <location>
        <begin position="1390"/>
        <end position="1493"/>
    </location>
</feature>
<dbReference type="InterPro" id="IPR052050">
    <property type="entry name" value="SecEffector_AnkRepeat"/>
</dbReference>
<keyword evidence="1" id="KW-0175">Coiled coil</keyword>
<feature type="region of interest" description="Disordered" evidence="2">
    <location>
        <begin position="1344"/>
        <end position="1383"/>
    </location>
</feature>
<feature type="region of interest" description="Disordered" evidence="2">
    <location>
        <begin position="870"/>
        <end position="898"/>
    </location>
</feature>
<dbReference type="Gene3D" id="1.10.287.1490">
    <property type="match status" value="1"/>
</dbReference>
<proteinExistence type="predicted"/>
<dbReference type="PANTHER" id="PTHR46586:SF3">
    <property type="entry name" value="ANKYRIN REPEAT-CONTAINING PROTEIN"/>
    <property type="match status" value="1"/>
</dbReference>
<protein>
    <submittedName>
        <fullName evidence="3">Uncharacterized protein</fullName>
    </submittedName>
</protein>
<feature type="coiled-coil region" evidence="1">
    <location>
        <begin position="1683"/>
        <end position="1735"/>
    </location>
</feature>
<feature type="coiled-coil region" evidence="1">
    <location>
        <begin position="645"/>
        <end position="711"/>
    </location>
</feature>
<organism evidence="3 4">
    <name type="scientific">Thecamonas trahens ATCC 50062</name>
    <dbReference type="NCBI Taxonomy" id="461836"/>
    <lineage>
        <taxon>Eukaryota</taxon>
        <taxon>Apusozoa</taxon>
        <taxon>Apusomonadida</taxon>
        <taxon>Apusomonadidae</taxon>
        <taxon>Thecamonas</taxon>
    </lineage>
</organism>
<feature type="coiled-coil region" evidence="1">
    <location>
        <begin position="1833"/>
        <end position="1860"/>
    </location>
</feature>
<dbReference type="Proteomes" id="UP000054408">
    <property type="component" value="Unassembled WGS sequence"/>
</dbReference>
<feature type="compositionally biased region" description="Low complexity" evidence="2">
    <location>
        <begin position="1344"/>
        <end position="1368"/>
    </location>
</feature>
<accession>A0A0L0DHU7</accession>
<dbReference type="RefSeq" id="XP_013755626.1">
    <property type="nucleotide sequence ID" value="XM_013900172.1"/>
</dbReference>
<dbReference type="PANTHER" id="PTHR46586">
    <property type="entry name" value="ANKYRIN REPEAT-CONTAINING PROTEIN"/>
    <property type="match status" value="1"/>
</dbReference>
<evidence type="ECO:0000313" key="3">
    <source>
        <dbReference type="EMBL" id="KNC51939.1"/>
    </source>
</evidence>
<name>A0A0L0DHU7_THETB</name>
<feature type="coiled-coil region" evidence="1">
    <location>
        <begin position="550"/>
        <end position="605"/>
    </location>
</feature>
<dbReference type="STRING" id="461836.A0A0L0DHU7"/>
<dbReference type="InterPro" id="IPR036770">
    <property type="entry name" value="Ankyrin_rpt-contain_sf"/>
</dbReference>
<feature type="coiled-coil region" evidence="1">
    <location>
        <begin position="1244"/>
        <end position="1341"/>
    </location>
</feature>
<gene>
    <name evidence="3" type="ORF">AMSG_12141</name>
</gene>
<dbReference type="Gene3D" id="1.25.40.20">
    <property type="entry name" value="Ankyrin repeat-containing domain"/>
    <property type="match status" value="3"/>
</dbReference>
<sequence length="1973" mass="210902">MASNTSSPHQSFGLQELPTEVVHLIAFHSNVLESGDVVALATTCRSLHRALLGSEYGRGLAMALAGWDVSVEARNWRAACHVVRRLDEDDRAGFWADGERMMEVFDGGCATDPAWHALVAAMAASGAACEIGWDDAFGQVVWEGCQRMVGVGAMAAAYGNEELAMELAPRLDADERALMVAIGAQMGMLALVEWLLDDEAVDASLENNYALRAATRTNCEPMLRLLLAHPSTDPAADNNTAIRWAAGHGLTRMVELLLADVRVDPTAYNDFAIRVAAGNGHCAVVDLLLADTRIDPSADNNEALIAAAFRGHTDVVASLLAHPRVDPSSANSHALQIASKYGHLDVVMLLLADERVDPAADSNEALVAAAHRGHAAVVRALLADPRVDPSANDNHAIATASGCGHLAVVELLLADDRVDPSAYSHYALRWAARGGHLAVVTRLVAHSRIGLDPHAAATIIAATRAGDTAVVERLTTPNTAADLPTALSLVRDNDRLVAEVNEARDEVRRLEVDNDQLGASVAALSAQLVDIQKNHAQSASVASTTFSADIYDLQAALEDARALNADLARQVEETRATSTTQLMAFKETEARVDELLVELDEVSTARRELLLRVSRDNAALADAQAEALEARDALARERAGHADLLAALQSRVSALEAELASLRVDNDGLAAASGADGAPQSEAVLELRARLQASQHETRELLGRLAELDAETAAVRAAHHEYVTEARSLRARHVNAASAAEVYQRELAATLAEAMALTSELSAAQARIESLRGRLAAAPNGSDALRVALDSAVAERNEAYARATAFEADIAALRSQVADMEASAVRASVTLAAARAEETAAKAERADATAAAATLQQQLKAAEAELDDARARAGDLPARRSRYRGSSDGDSLAAKEDQVASMRAESAAADSTAAAVADKLRAERARVRALEEDVAKRESAAVLLTQKLRNAEEEIAGYARIVARYEAETDELAAKVSALSDANTHYAADAAARSSTSGVLASGTAIELQQQLVAESARSLALQDRVLELTAERDALVRQVQAEAATRASAHDEIAQLEASLEARAALFAQLHEAHDEVVAAVRVEELRNESMDLSSRLASMDADLSAMEAEAAEGGDRDRREALLRLEMRTIELEQELLLTRTRAEERLAAYEARVRASAEALASLQSGVGHPVQAAIYEREIEALKSERAALLAQAQVDTTRRADYEARIAALVALQDPAALSVGSLPTASALTNEQIEALSEDRLRAELKAMRNDNIELRRRVEALLESSRVTIASLKERVEGAARDAEDTRRVEELEDENNELREQVRMIHASVEMRISFLMMQIETLTEENEKLQVALGATPSPSASHASQPASSSARKSAASAELSPPRRPPQASPSDQHWDALVQELHEANAELRDEVRKLEADSAATVTALEERVAELQAEREALLNGGSSGGSNSPHVTPLTAKVAALQSRNTQLEERVAALASADDVAQQRDQLEVQLAALRQRYIYVVERNQELEASAAASENGPRAASGAPDARAQALLARSDRTLEAGRAIESRADKALGKLVETNGASPEAINELVACSVKRSELAAAQAALQRELAETAAAASGEAVVARARAREAEMEAREAAAREAAVAKQAELTAAELVRAEEVAAAGRRQVAVYESSGTLDEKLVAQAQATRAAEAEADTHFASATEAQRRCIEVQAELASREAELHAALNERNHALSEAHRQVQDALASKAELHAELAASRQREEALTSRVEPVVSDAGKALAHAELIQAENTRLSYQLAKEVEQREALEEQIGEMQGVIADRLRGLESQLMGEAGSDPAADAARPHDELVALVGQLRAHNEALLAERAALEEQIRAHNDVMSASASFLRSENVSIVEQARQLQEQRALLRDGLAGLDDANAILSGGSEDELRTVLKSLVSERTQLVLQTDATFDLLRRTLGVFRESATVIRSLQGKNRKLKAKVKTKAARGAQ</sequence>
<feature type="coiled-coil region" evidence="1">
    <location>
        <begin position="486"/>
        <end position="520"/>
    </location>
</feature>
<dbReference type="InterPro" id="IPR002110">
    <property type="entry name" value="Ankyrin_rpt"/>
</dbReference>
<feature type="coiled-coil region" evidence="1">
    <location>
        <begin position="1135"/>
        <end position="1196"/>
    </location>
</feature>
<dbReference type="GeneID" id="25570056"/>
<evidence type="ECO:0000313" key="4">
    <source>
        <dbReference type="Proteomes" id="UP000054408"/>
    </source>
</evidence>
<dbReference type="SUPFAM" id="SSF48403">
    <property type="entry name" value="Ankyrin repeat"/>
    <property type="match status" value="1"/>
</dbReference>